<sequence length="180" mass="19269">MGTIQILKTGITSLQTDALVNAANEGLWQGGGVCGIIFNAAGASQLQAACNAIGGCKTGSAVITPGFNLKSKYIIHAVGPRWTDGKHNEPKLLYSAYKQSLILAVKNDCKSIGFPLISAGIFGYPVDKAWRKALQACLDYQENNPDVDIDIQFAVIDDDILAEGKKTLAQLQKDRETQSL</sequence>
<organism evidence="1 2">
    <name type="scientific">Aristaeella lactis</name>
    <dbReference type="NCBI Taxonomy" id="3046383"/>
    <lineage>
        <taxon>Bacteria</taxon>
        <taxon>Bacillati</taxon>
        <taxon>Bacillota</taxon>
        <taxon>Clostridia</taxon>
        <taxon>Eubacteriales</taxon>
        <taxon>Aristaeellaceae</taxon>
        <taxon>Aristaeella</taxon>
    </lineage>
</organism>
<dbReference type="Proteomes" id="UP000192328">
    <property type="component" value="Unassembled WGS sequence"/>
</dbReference>
<evidence type="ECO:0000313" key="2">
    <source>
        <dbReference type="Proteomes" id="UP000192328"/>
    </source>
</evidence>
<evidence type="ECO:0000313" key="1">
    <source>
        <dbReference type="EMBL" id="SMC58769.1"/>
    </source>
</evidence>
<gene>
    <name evidence="1" type="ORF">SAMN06297397_1579</name>
</gene>
<reference evidence="1" key="1">
    <citation type="submission" date="2017-04" db="EMBL/GenBank/DDBJ databases">
        <authorList>
            <person name="Varghese N."/>
            <person name="Submissions S."/>
        </authorList>
    </citation>
    <scope>NUCLEOTIDE SEQUENCE</scope>
    <source>
        <strain evidence="1">WTE2008</strain>
    </source>
</reference>
<comment type="caution">
    <text evidence="1">The sequence shown here is derived from an EMBL/GenBank/DDBJ whole genome shotgun (WGS) entry which is preliminary data.</text>
</comment>
<keyword evidence="2" id="KW-1185">Reference proteome</keyword>
<proteinExistence type="predicted"/>
<name>A0AC61PL78_9FIRM</name>
<accession>A0AC61PL78</accession>
<dbReference type="EMBL" id="FWXZ01000002">
    <property type="protein sequence ID" value="SMC58769.1"/>
    <property type="molecule type" value="Genomic_DNA"/>
</dbReference>
<protein>
    <submittedName>
        <fullName evidence="1">O-acetyl-ADP-ribose deacetylase (Regulator of RNase III), contains Macro domain</fullName>
    </submittedName>
</protein>